<dbReference type="EMBL" id="CAJOAZ010020001">
    <property type="protein sequence ID" value="CAF4341982.1"/>
    <property type="molecule type" value="Genomic_DNA"/>
</dbReference>
<evidence type="ECO:0000313" key="3">
    <source>
        <dbReference type="Proteomes" id="UP000663844"/>
    </source>
</evidence>
<gene>
    <name evidence="2" type="ORF">OXD698_LOCUS48287</name>
</gene>
<organism evidence="2 3">
    <name type="scientific">Adineta steineri</name>
    <dbReference type="NCBI Taxonomy" id="433720"/>
    <lineage>
        <taxon>Eukaryota</taxon>
        <taxon>Metazoa</taxon>
        <taxon>Spiralia</taxon>
        <taxon>Gnathifera</taxon>
        <taxon>Rotifera</taxon>
        <taxon>Eurotatoria</taxon>
        <taxon>Bdelloidea</taxon>
        <taxon>Adinetida</taxon>
        <taxon>Adinetidae</taxon>
        <taxon>Adineta</taxon>
    </lineage>
</organism>
<dbReference type="GO" id="GO:0045053">
    <property type="term" value="P:protein retention in Golgi apparatus"/>
    <property type="evidence" value="ECO:0007669"/>
    <property type="project" value="TreeGrafter"/>
</dbReference>
<evidence type="ECO:0000256" key="1">
    <source>
        <dbReference type="ARBA" id="ARBA00006545"/>
    </source>
</evidence>
<dbReference type="GO" id="GO:0006623">
    <property type="term" value="P:protein targeting to vacuole"/>
    <property type="evidence" value="ECO:0007669"/>
    <property type="project" value="TreeGrafter"/>
</dbReference>
<evidence type="ECO:0000313" key="2">
    <source>
        <dbReference type="EMBL" id="CAF4341982.1"/>
    </source>
</evidence>
<accession>A0A820KGY3</accession>
<dbReference type="AlphaFoldDB" id="A0A820KGY3"/>
<dbReference type="Proteomes" id="UP000663844">
    <property type="component" value="Unassembled WGS sequence"/>
</dbReference>
<feature type="non-terminal residue" evidence="2">
    <location>
        <position position="1"/>
    </location>
</feature>
<sequence>LYPIISKATGTDLAEKSFIELSVYESKASRSNVMQFESFKLFIEEFAVKIDQGLINATAPTVNMDTDLEQIQKPLDAIIKALTDSPTGETEMYFDKIHLSPLKIHVSFSMHGSKSSQVLLAEYPLVAFLLQTLNVAEVQDIILRLGYYERTHDRYTITKLSNEVS</sequence>
<dbReference type="PANTHER" id="PTHR16166">
    <property type="entry name" value="VACUOLAR PROTEIN SORTING-ASSOCIATED PROTEIN VPS13"/>
    <property type="match status" value="1"/>
</dbReference>
<comment type="similarity">
    <text evidence="1">Belongs to the VPS13 family.</text>
</comment>
<protein>
    <submittedName>
        <fullName evidence="2">Uncharacterized protein</fullName>
    </submittedName>
</protein>
<reference evidence="2" key="1">
    <citation type="submission" date="2021-02" db="EMBL/GenBank/DDBJ databases">
        <authorList>
            <person name="Nowell W R."/>
        </authorList>
    </citation>
    <scope>NUCLEOTIDE SEQUENCE</scope>
</reference>
<dbReference type="InterPro" id="IPR026847">
    <property type="entry name" value="VPS13"/>
</dbReference>
<feature type="non-terminal residue" evidence="2">
    <location>
        <position position="165"/>
    </location>
</feature>
<proteinExistence type="inferred from homology"/>
<comment type="caution">
    <text evidence="2">The sequence shown here is derived from an EMBL/GenBank/DDBJ whole genome shotgun (WGS) entry which is preliminary data.</text>
</comment>
<name>A0A820KGY3_9BILA</name>
<dbReference type="PANTHER" id="PTHR16166:SF93">
    <property type="entry name" value="INTERMEMBRANE LIPID TRANSFER PROTEIN VPS13"/>
    <property type="match status" value="1"/>
</dbReference>